<name>A0A9Q3DFV4_9BASI</name>
<feature type="chain" id="PRO_5040468753" evidence="1">
    <location>
        <begin position="20"/>
        <end position="138"/>
    </location>
</feature>
<dbReference type="EMBL" id="AVOT02016235">
    <property type="protein sequence ID" value="MBW0501262.1"/>
    <property type="molecule type" value="Genomic_DNA"/>
</dbReference>
<comment type="caution">
    <text evidence="2">The sequence shown here is derived from an EMBL/GenBank/DDBJ whole genome shotgun (WGS) entry which is preliminary data.</text>
</comment>
<protein>
    <submittedName>
        <fullName evidence="2">Uncharacterized protein</fullName>
    </submittedName>
</protein>
<sequence length="138" mass="15536">MNYKLALVFLPAFFQLCTAAEFTCRNQPPQYSNPVCLTNHGTHVKSAEPANNGPLFVCPEKTGRCCSWKPEGEEPVPLVKVQKNMVVAPELSLSTPNEDHHPTLLDAETTLNMGLCITISQFLLRFISFYLLSHYIYF</sequence>
<keyword evidence="3" id="KW-1185">Reference proteome</keyword>
<reference evidence="2" key="1">
    <citation type="submission" date="2021-03" db="EMBL/GenBank/DDBJ databases">
        <title>Draft genome sequence of rust myrtle Austropuccinia psidii MF-1, a brazilian biotype.</title>
        <authorList>
            <person name="Quecine M.C."/>
            <person name="Pachon D.M.R."/>
            <person name="Bonatelli M.L."/>
            <person name="Correr F.H."/>
            <person name="Franceschini L.M."/>
            <person name="Leite T.F."/>
            <person name="Margarido G.R.A."/>
            <person name="Almeida C.A."/>
            <person name="Ferrarezi J.A."/>
            <person name="Labate C.A."/>
        </authorList>
    </citation>
    <scope>NUCLEOTIDE SEQUENCE</scope>
    <source>
        <strain evidence="2">MF-1</strain>
    </source>
</reference>
<accession>A0A9Q3DFV4</accession>
<organism evidence="2 3">
    <name type="scientific">Austropuccinia psidii MF-1</name>
    <dbReference type="NCBI Taxonomy" id="1389203"/>
    <lineage>
        <taxon>Eukaryota</taxon>
        <taxon>Fungi</taxon>
        <taxon>Dikarya</taxon>
        <taxon>Basidiomycota</taxon>
        <taxon>Pucciniomycotina</taxon>
        <taxon>Pucciniomycetes</taxon>
        <taxon>Pucciniales</taxon>
        <taxon>Sphaerophragmiaceae</taxon>
        <taxon>Austropuccinia</taxon>
    </lineage>
</organism>
<evidence type="ECO:0000256" key="1">
    <source>
        <dbReference type="SAM" id="SignalP"/>
    </source>
</evidence>
<dbReference type="Proteomes" id="UP000765509">
    <property type="component" value="Unassembled WGS sequence"/>
</dbReference>
<proteinExistence type="predicted"/>
<keyword evidence="1" id="KW-0732">Signal</keyword>
<evidence type="ECO:0000313" key="3">
    <source>
        <dbReference type="Proteomes" id="UP000765509"/>
    </source>
</evidence>
<dbReference type="AlphaFoldDB" id="A0A9Q3DFV4"/>
<gene>
    <name evidence="2" type="ORF">O181_040977</name>
</gene>
<feature type="signal peptide" evidence="1">
    <location>
        <begin position="1"/>
        <end position="19"/>
    </location>
</feature>
<evidence type="ECO:0000313" key="2">
    <source>
        <dbReference type="EMBL" id="MBW0501262.1"/>
    </source>
</evidence>